<sequence length="113" mass="13138">MSVNKNIKLIHKQNKFIEDLETTPIENDIFVATFNRLTPRSGEVYFDDKIYKRRVTAQWGVYIDKDCVKATLSSIGDLIYDNHVKNFKDFIKNKVIIKNPLDDLKSISLKSNT</sequence>
<name>A0ABW3AY55_9SPHI</name>
<gene>
    <name evidence="1" type="ORF">ACFQZX_17785</name>
</gene>
<dbReference type="RefSeq" id="WP_377117917.1">
    <property type="nucleotide sequence ID" value="NZ_JBHTHZ010000014.1"/>
</dbReference>
<dbReference type="EMBL" id="JBHTHZ010000014">
    <property type="protein sequence ID" value="MFD0795478.1"/>
    <property type="molecule type" value="Genomic_DNA"/>
</dbReference>
<accession>A0ABW3AY55</accession>
<protein>
    <submittedName>
        <fullName evidence="1">Uncharacterized protein</fullName>
    </submittedName>
</protein>
<reference evidence="2" key="1">
    <citation type="journal article" date="2019" name="Int. J. Syst. Evol. Microbiol.">
        <title>The Global Catalogue of Microorganisms (GCM) 10K type strain sequencing project: providing services to taxonomists for standard genome sequencing and annotation.</title>
        <authorList>
            <consortium name="The Broad Institute Genomics Platform"/>
            <consortium name="The Broad Institute Genome Sequencing Center for Infectious Disease"/>
            <person name="Wu L."/>
            <person name="Ma J."/>
        </authorList>
    </citation>
    <scope>NUCLEOTIDE SEQUENCE [LARGE SCALE GENOMIC DNA]</scope>
    <source>
        <strain evidence="2">CCUG 61484</strain>
    </source>
</reference>
<organism evidence="1 2">
    <name type="scientific">Mucilaginibacter litoreus</name>
    <dbReference type="NCBI Taxonomy" id="1048221"/>
    <lineage>
        <taxon>Bacteria</taxon>
        <taxon>Pseudomonadati</taxon>
        <taxon>Bacteroidota</taxon>
        <taxon>Sphingobacteriia</taxon>
        <taxon>Sphingobacteriales</taxon>
        <taxon>Sphingobacteriaceae</taxon>
        <taxon>Mucilaginibacter</taxon>
    </lineage>
</organism>
<dbReference type="Proteomes" id="UP001597010">
    <property type="component" value="Unassembled WGS sequence"/>
</dbReference>
<evidence type="ECO:0000313" key="2">
    <source>
        <dbReference type="Proteomes" id="UP001597010"/>
    </source>
</evidence>
<comment type="caution">
    <text evidence="1">The sequence shown here is derived from an EMBL/GenBank/DDBJ whole genome shotgun (WGS) entry which is preliminary data.</text>
</comment>
<evidence type="ECO:0000313" key="1">
    <source>
        <dbReference type="EMBL" id="MFD0795478.1"/>
    </source>
</evidence>
<proteinExistence type="predicted"/>
<keyword evidence="2" id="KW-1185">Reference proteome</keyword>